<evidence type="ECO:0000256" key="1">
    <source>
        <dbReference type="ARBA" id="ARBA00022679"/>
    </source>
</evidence>
<name>A0ABP2YKC0_TRESO</name>
<protein>
    <submittedName>
        <fullName evidence="4">Dihydroxyacetone kinase, L subunit</fullName>
        <ecNumber evidence="4">2.7.-.-</ecNumber>
    </submittedName>
</protein>
<dbReference type="InterPro" id="IPR012737">
    <property type="entry name" value="DhaK_L_YcgS"/>
</dbReference>
<dbReference type="InterPro" id="IPR050861">
    <property type="entry name" value="Dihydroxyacetone_Kinase"/>
</dbReference>
<keyword evidence="5" id="KW-1185">Reference proteome</keyword>
<keyword evidence="2 4" id="KW-0418">Kinase</keyword>
<dbReference type="GO" id="GO:0016301">
    <property type="term" value="F:kinase activity"/>
    <property type="evidence" value="ECO:0007669"/>
    <property type="project" value="UniProtKB-KW"/>
</dbReference>
<keyword evidence="1 4" id="KW-0808">Transferase</keyword>
<dbReference type="PANTHER" id="PTHR28629:SF4">
    <property type="entry name" value="TRIOKINASE_FMN CYCLASE"/>
    <property type="match status" value="1"/>
</dbReference>
<dbReference type="PROSITE" id="PS51480">
    <property type="entry name" value="DHAL"/>
    <property type="match status" value="1"/>
</dbReference>
<accession>A0ABP2YKC0</accession>
<comment type="caution">
    <text evidence="4">The sequence shown here is derived from an EMBL/GenBank/DDBJ whole genome shotgun (WGS) entry which is preliminary data.</text>
</comment>
<evidence type="ECO:0000313" key="4">
    <source>
        <dbReference type="EMBL" id="ERK01206.1"/>
    </source>
</evidence>
<dbReference type="Pfam" id="PF02734">
    <property type="entry name" value="Dak2"/>
    <property type="match status" value="1"/>
</dbReference>
<evidence type="ECO:0000313" key="5">
    <source>
        <dbReference type="Proteomes" id="UP000016646"/>
    </source>
</evidence>
<dbReference type="SMART" id="SM01120">
    <property type="entry name" value="Dak2"/>
    <property type="match status" value="1"/>
</dbReference>
<evidence type="ECO:0000259" key="3">
    <source>
        <dbReference type="PROSITE" id="PS51480"/>
    </source>
</evidence>
<organism evidence="4 5">
    <name type="scientific">Treponema socranskii subsp. socranskii VPI DR56BR1116 = ATCC 35536</name>
    <dbReference type="NCBI Taxonomy" id="1125725"/>
    <lineage>
        <taxon>Bacteria</taxon>
        <taxon>Pseudomonadati</taxon>
        <taxon>Spirochaetota</taxon>
        <taxon>Spirochaetia</taxon>
        <taxon>Spirochaetales</taxon>
        <taxon>Treponemataceae</taxon>
        <taxon>Treponema</taxon>
    </lineage>
</organism>
<dbReference type="RefSeq" id="WP_021495672.1">
    <property type="nucleotide sequence ID" value="NZ_AVQI01000060.1"/>
</dbReference>
<reference evidence="4 5" key="1">
    <citation type="submission" date="2013-08" db="EMBL/GenBank/DDBJ databases">
        <authorList>
            <person name="Durkin A.S."/>
            <person name="Haft D.R."/>
            <person name="McCorrison J."/>
            <person name="Torralba M."/>
            <person name="Gillis M."/>
            <person name="Haft D.H."/>
            <person name="Methe B."/>
            <person name="Sutton G."/>
            <person name="Nelson K.E."/>
        </authorList>
    </citation>
    <scope>NUCLEOTIDE SEQUENCE [LARGE SCALE GENOMIC DNA]</scope>
    <source>
        <strain evidence="4 5">ATCC 35536</strain>
    </source>
</reference>
<proteinExistence type="predicted"/>
<dbReference type="InterPro" id="IPR004007">
    <property type="entry name" value="DhaL_dom"/>
</dbReference>
<dbReference type="Proteomes" id="UP000016646">
    <property type="component" value="Unassembled WGS sequence"/>
</dbReference>
<evidence type="ECO:0000256" key="2">
    <source>
        <dbReference type="ARBA" id="ARBA00022777"/>
    </source>
</evidence>
<feature type="domain" description="DhaL" evidence="3">
    <location>
        <begin position="8"/>
        <end position="208"/>
    </location>
</feature>
<dbReference type="SUPFAM" id="SSF101473">
    <property type="entry name" value="DhaL-like"/>
    <property type="match status" value="1"/>
</dbReference>
<dbReference type="Gene3D" id="1.25.40.340">
    <property type="match status" value="1"/>
</dbReference>
<dbReference type="InterPro" id="IPR036117">
    <property type="entry name" value="DhaL_dom_sf"/>
</dbReference>
<gene>
    <name evidence="4" type="primary">dhaL</name>
    <name evidence="4" type="ORF">HMPREF0860_0898</name>
</gene>
<dbReference type="EMBL" id="AVQI01000060">
    <property type="protein sequence ID" value="ERK01206.1"/>
    <property type="molecule type" value="Genomic_DNA"/>
</dbReference>
<dbReference type="EC" id="2.7.-.-" evidence="4"/>
<sequence>MKNDLNAADLKKMFLFTAQKIVDSEPYLTEIDSVIGDGDHGTGMALGFSYVIKELPQKKCESAEDVVSSVGLILIDTMGGASGVLFGTMFISGIVDREKHETLDLCGFAEIFRKSLDALKKRGKAKVGDKTMIDAFEPAVCGLEEAAAKRRSLADGFALAAQKAEAGAEYTKTVRAKFGRAKYYGDKSIGLQDPGAVSVRIIFQAMSEWIQNYAA</sequence>
<dbReference type="NCBIfam" id="TIGR02365">
    <property type="entry name" value="dha_L_ycgS"/>
    <property type="match status" value="1"/>
</dbReference>
<dbReference type="PANTHER" id="PTHR28629">
    <property type="entry name" value="TRIOKINASE/FMN CYCLASE"/>
    <property type="match status" value="1"/>
</dbReference>